<accession>A0ABV0Q3H9</accession>
<feature type="non-terminal residue" evidence="1">
    <location>
        <position position="1"/>
    </location>
</feature>
<keyword evidence="2" id="KW-1185">Reference proteome</keyword>
<sequence length="62" mass="6987">ILLSRLSMDLIFMPTAVPLRDNHIHSCCIANDYKAGEDSRTTLRRGGSRQKQLWSVGGWTGR</sequence>
<comment type="caution">
    <text evidence="1">The sequence shown here is derived from an EMBL/GenBank/DDBJ whole genome shotgun (WGS) entry which is preliminary data.</text>
</comment>
<reference evidence="1 2" key="1">
    <citation type="submission" date="2021-06" db="EMBL/GenBank/DDBJ databases">
        <authorList>
            <person name="Palmer J.M."/>
        </authorList>
    </citation>
    <scope>NUCLEOTIDE SEQUENCE [LARGE SCALE GENOMIC DNA]</scope>
    <source>
        <strain evidence="1 2">GA_2019</strain>
        <tissue evidence="1">Muscle</tissue>
    </source>
</reference>
<name>A0ABV0Q3H9_9TELE</name>
<evidence type="ECO:0000313" key="2">
    <source>
        <dbReference type="Proteomes" id="UP001476798"/>
    </source>
</evidence>
<organism evidence="1 2">
    <name type="scientific">Goodea atripinnis</name>
    <dbReference type="NCBI Taxonomy" id="208336"/>
    <lineage>
        <taxon>Eukaryota</taxon>
        <taxon>Metazoa</taxon>
        <taxon>Chordata</taxon>
        <taxon>Craniata</taxon>
        <taxon>Vertebrata</taxon>
        <taxon>Euteleostomi</taxon>
        <taxon>Actinopterygii</taxon>
        <taxon>Neopterygii</taxon>
        <taxon>Teleostei</taxon>
        <taxon>Neoteleostei</taxon>
        <taxon>Acanthomorphata</taxon>
        <taxon>Ovalentaria</taxon>
        <taxon>Atherinomorphae</taxon>
        <taxon>Cyprinodontiformes</taxon>
        <taxon>Goodeidae</taxon>
        <taxon>Goodea</taxon>
    </lineage>
</organism>
<dbReference type="Proteomes" id="UP001476798">
    <property type="component" value="Unassembled WGS sequence"/>
</dbReference>
<dbReference type="EMBL" id="JAHRIO010096629">
    <property type="protein sequence ID" value="MEQ2190178.1"/>
    <property type="molecule type" value="Genomic_DNA"/>
</dbReference>
<gene>
    <name evidence="1" type="ORF">GOODEAATRI_033182</name>
</gene>
<evidence type="ECO:0000313" key="1">
    <source>
        <dbReference type="EMBL" id="MEQ2190178.1"/>
    </source>
</evidence>
<proteinExistence type="predicted"/>
<protein>
    <submittedName>
        <fullName evidence="1">Uncharacterized protein</fullName>
    </submittedName>
</protein>